<keyword evidence="2" id="KW-1185">Reference proteome</keyword>
<accession>A0AC61NDG8</accession>
<proteinExistence type="predicted"/>
<keyword evidence="1" id="KW-0436">Ligase</keyword>
<gene>
    <name evidence="1" type="ORF">K4L44_13305</name>
</gene>
<dbReference type="EMBL" id="CP081303">
    <property type="protein sequence ID" value="QZE13544.1"/>
    <property type="molecule type" value="Genomic_DNA"/>
</dbReference>
<name>A0AC61NDG8_9BACT</name>
<dbReference type="Proteomes" id="UP000826212">
    <property type="component" value="Chromosome"/>
</dbReference>
<organism evidence="1 2">
    <name type="scientific">Halosquirtibacter laminarini</name>
    <dbReference type="NCBI Taxonomy" id="3374600"/>
    <lineage>
        <taxon>Bacteria</taxon>
        <taxon>Pseudomonadati</taxon>
        <taxon>Bacteroidota</taxon>
        <taxon>Bacteroidia</taxon>
        <taxon>Marinilabiliales</taxon>
        <taxon>Prolixibacteraceae</taxon>
        <taxon>Halosquirtibacter</taxon>
    </lineage>
</organism>
<protein>
    <submittedName>
        <fullName evidence="1">Biotin--[acetyl-CoA-carboxylase] ligase</fullName>
        <ecNumber evidence="1">6.3.4.15</ecNumber>
    </submittedName>
</protein>
<dbReference type="EC" id="6.3.4.15" evidence="1"/>
<sequence length="251" mass="28873">MQRAIGHTKIQFDHIDSTNNYANELFKTKSQLHGTVVVTDYQNSGKGQKGNHWESEKGKNLTFTLLLEPKDLKIGNQFYISQAISLAIVSYLRQKGVDKVQIKWPNDIYVSHKKICGILIETQWLATEIKQAIAGVGLNVNQREFISDAPNPISITQITSIDYNLQEEFTLLLDELETYWQVMENHPEKLDTAYHQDLYLKGQWTKFKDQNGIFEGKIIGVNEYGQLIIEDRTLQQRVYNFKEVSLASMNS</sequence>
<evidence type="ECO:0000313" key="2">
    <source>
        <dbReference type="Proteomes" id="UP000826212"/>
    </source>
</evidence>
<evidence type="ECO:0000313" key="1">
    <source>
        <dbReference type="EMBL" id="QZE13544.1"/>
    </source>
</evidence>
<reference evidence="1" key="1">
    <citation type="submission" date="2021-08" db="EMBL/GenBank/DDBJ databases">
        <title>Novel anaerobic bacterium isolated from sea squirt in East Sea, Republic of Korea.</title>
        <authorList>
            <person name="Nguyen T.H."/>
            <person name="Li Z."/>
            <person name="Lee Y.-J."/>
            <person name="Ko J."/>
            <person name="Kim S.-G."/>
        </authorList>
    </citation>
    <scope>NUCLEOTIDE SEQUENCE</scope>
    <source>
        <strain evidence="1">KCTC 25031</strain>
    </source>
</reference>